<dbReference type="Proteomes" id="UP000000844">
    <property type="component" value="Chromosome"/>
</dbReference>
<feature type="transmembrane region" description="Helical" evidence="1">
    <location>
        <begin position="28"/>
        <end position="51"/>
    </location>
</feature>
<dbReference type="eggNOG" id="ENOG5032DYH">
    <property type="taxonomic scope" value="Bacteria"/>
</dbReference>
<dbReference type="HOGENOM" id="CLU_747846_0_0_11"/>
<dbReference type="OrthoDB" id="3818356at2"/>
<dbReference type="AlphaFoldDB" id="D3PUN3"/>
<dbReference type="RefSeq" id="WP_013018617.1">
    <property type="nucleotide sequence ID" value="NC_013947.1"/>
</dbReference>
<keyword evidence="3" id="KW-1185">Reference proteome</keyword>
<evidence type="ECO:0000313" key="2">
    <source>
        <dbReference type="EMBL" id="ADD43046.1"/>
    </source>
</evidence>
<evidence type="ECO:0000313" key="3">
    <source>
        <dbReference type="Proteomes" id="UP000000844"/>
    </source>
</evidence>
<name>D3PUN3_STANL</name>
<sequence length="370" mass="40556">MTETPPEKKRLLARLQSPPHWTDTRKRLTVIGGVVAGVTVIAASVIVYSAMGSGPEGVVDDYLSELRSGDAEAALEYASSVDELTKASSELLVDKAMATDWEVTQLVRRHEEQDETATVDVTITAADKTSRQGRFHLDEKGPDGWRILNPLIKVDMSELPMEFVEFNGTIVEDSGLMWMFPGAYRAFRDSASLFELSEPTYVAVPSADVPEEGDLLPPETYLPVLKSGKDLDTEVNRQLADWIDECVKSKHIDPEGCPFSGAMYTDRGIVSIDDDLYQTEEVTWKVKDHPTVRLILKSEGFGIRTVEPGKLTISGTGTDISSSGEPVGKFKGDCGVNLDMTTVTLAEPMEFEFVSESEGALSYTCGELLE</sequence>
<dbReference type="KEGG" id="sna:Snas_3382"/>
<proteinExistence type="predicted"/>
<dbReference type="STRING" id="446470.Snas_3382"/>
<keyword evidence="1" id="KW-0472">Membrane</keyword>
<evidence type="ECO:0008006" key="4">
    <source>
        <dbReference type="Google" id="ProtNLM"/>
    </source>
</evidence>
<accession>D3PUN3</accession>
<protein>
    <recommendedName>
        <fullName evidence="4">DUF4878 domain-containing protein</fullName>
    </recommendedName>
</protein>
<reference evidence="2 3" key="1">
    <citation type="journal article" date="2009" name="Stand. Genomic Sci.">
        <title>Complete genome sequence of Stackebrandtia nassauensis type strain (LLR-40K-21).</title>
        <authorList>
            <person name="Munk C."/>
            <person name="Lapidus A."/>
            <person name="Copeland A."/>
            <person name="Jando M."/>
            <person name="Mayilraj S."/>
            <person name="Glavina Del Rio T."/>
            <person name="Nolan M."/>
            <person name="Chen F."/>
            <person name="Lucas S."/>
            <person name="Tice H."/>
            <person name="Cheng J.F."/>
            <person name="Han C."/>
            <person name="Detter J.C."/>
            <person name="Bruce D."/>
            <person name="Goodwin L."/>
            <person name="Chain P."/>
            <person name="Pitluck S."/>
            <person name="Goker M."/>
            <person name="Ovchinikova G."/>
            <person name="Pati A."/>
            <person name="Ivanova N."/>
            <person name="Mavromatis K."/>
            <person name="Chen A."/>
            <person name="Palaniappan K."/>
            <person name="Land M."/>
            <person name="Hauser L."/>
            <person name="Chang Y.J."/>
            <person name="Jeffries C.D."/>
            <person name="Bristow J."/>
            <person name="Eisen J.A."/>
            <person name="Markowitz V."/>
            <person name="Hugenholtz P."/>
            <person name="Kyrpides N.C."/>
            <person name="Klenk H.P."/>
        </authorList>
    </citation>
    <scope>NUCLEOTIDE SEQUENCE [LARGE SCALE GENOMIC DNA]</scope>
    <source>
        <strain evidence="3">DSM 44728 / CIP 108903 / NRRL B-16338 / NBRC 102104 / LLR-40K-21</strain>
    </source>
</reference>
<gene>
    <name evidence="2" type="ordered locus">Snas_3382</name>
</gene>
<dbReference type="EMBL" id="CP001778">
    <property type="protein sequence ID" value="ADD43046.1"/>
    <property type="molecule type" value="Genomic_DNA"/>
</dbReference>
<keyword evidence="1" id="KW-0812">Transmembrane</keyword>
<evidence type="ECO:0000256" key="1">
    <source>
        <dbReference type="SAM" id="Phobius"/>
    </source>
</evidence>
<keyword evidence="1" id="KW-1133">Transmembrane helix</keyword>
<organism evidence="2 3">
    <name type="scientific">Stackebrandtia nassauensis (strain DSM 44728 / CIP 108903 / NRRL B-16338 / NBRC 102104 / LLR-40K-21)</name>
    <dbReference type="NCBI Taxonomy" id="446470"/>
    <lineage>
        <taxon>Bacteria</taxon>
        <taxon>Bacillati</taxon>
        <taxon>Actinomycetota</taxon>
        <taxon>Actinomycetes</taxon>
        <taxon>Glycomycetales</taxon>
        <taxon>Glycomycetaceae</taxon>
        <taxon>Stackebrandtia</taxon>
    </lineage>
</organism>